<reference evidence="1 2" key="1">
    <citation type="journal article" date="2018" name="G3 (Bethesda)">
        <title>A High-Quality Reference Genome for the Invasive Mosquitofish Gambusia affinis Using a Chicago Library.</title>
        <authorList>
            <person name="Hoffberg S.L."/>
            <person name="Troendle N.J."/>
            <person name="Glenn T.C."/>
            <person name="Mahmud O."/>
            <person name="Louha S."/>
            <person name="Chalopin D."/>
            <person name="Bennetzen J.L."/>
            <person name="Mauricio R."/>
        </authorList>
    </citation>
    <scope>NUCLEOTIDE SEQUENCE [LARGE SCALE GENOMIC DNA]</scope>
    <source>
        <strain evidence="1">NE01/NJP1002.9</strain>
        <tissue evidence="1">Muscle</tissue>
    </source>
</reference>
<accession>A0A315W8V1</accession>
<gene>
    <name evidence="1" type="ORF">CCH79_00013399</name>
</gene>
<sequence length="95" mass="10819">MPERELTFCIKEGTHEEVRDVGTVSSAVGQKQSSSLQTFHAGQHFGCLKMKCKFSAVELSHYDLLRYGKHQAPIQPEFLRHRLFAWSAASAKKHF</sequence>
<evidence type="ECO:0000313" key="2">
    <source>
        <dbReference type="Proteomes" id="UP000250572"/>
    </source>
</evidence>
<dbReference type="Proteomes" id="UP000250572">
    <property type="component" value="Unassembled WGS sequence"/>
</dbReference>
<evidence type="ECO:0000313" key="1">
    <source>
        <dbReference type="EMBL" id="PWA32151.1"/>
    </source>
</evidence>
<organism evidence="1 2">
    <name type="scientific">Gambusia affinis</name>
    <name type="common">Western mosquitofish</name>
    <name type="synonym">Heterandria affinis</name>
    <dbReference type="NCBI Taxonomy" id="33528"/>
    <lineage>
        <taxon>Eukaryota</taxon>
        <taxon>Metazoa</taxon>
        <taxon>Chordata</taxon>
        <taxon>Craniata</taxon>
        <taxon>Vertebrata</taxon>
        <taxon>Euteleostomi</taxon>
        <taxon>Actinopterygii</taxon>
        <taxon>Neopterygii</taxon>
        <taxon>Teleostei</taxon>
        <taxon>Neoteleostei</taxon>
        <taxon>Acanthomorphata</taxon>
        <taxon>Ovalentaria</taxon>
        <taxon>Atherinomorphae</taxon>
        <taxon>Cyprinodontiformes</taxon>
        <taxon>Poeciliidae</taxon>
        <taxon>Poeciliinae</taxon>
        <taxon>Gambusia</taxon>
    </lineage>
</organism>
<keyword evidence="2" id="KW-1185">Reference proteome</keyword>
<dbReference type="EMBL" id="NHOQ01000204">
    <property type="protein sequence ID" value="PWA32151.1"/>
    <property type="molecule type" value="Genomic_DNA"/>
</dbReference>
<proteinExistence type="predicted"/>
<comment type="caution">
    <text evidence="1">The sequence shown here is derived from an EMBL/GenBank/DDBJ whole genome shotgun (WGS) entry which is preliminary data.</text>
</comment>
<dbReference type="AlphaFoldDB" id="A0A315W8V1"/>
<name>A0A315W8V1_GAMAF</name>
<protein>
    <submittedName>
        <fullName evidence="1">Uncharacterized protein</fullName>
    </submittedName>
</protein>